<evidence type="ECO:0000256" key="1">
    <source>
        <dbReference type="SAM" id="MobiDB-lite"/>
    </source>
</evidence>
<gene>
    <name evidence="2" type="ORF">PIB30_004969</name>
</gene>
<protein>
    <recommendedName>
        <fullName evidence="4">DUF4283 domain-containing protein</fullName>
    </recommendedName>
</protein>
<sequence>MKPLAIKQPNHTHIFIQPEAPKRLENNGDERLAHNERGENAGTKELLMVFDSEHNMEEAYDSPLLLNHFLEVNKWTKSDTNNSRKTWIEVIGLPLHGPLVQAFTDVCINNEEFRVFVKEVGETLSGGIEKSRKEENTQKRKEVEVINEGKDIAGSNEGRKNEMCETNGNIAMEVVVAEREESWVGESQQLPASGEDNRRTGDVIKEKENANGPKHIRFFEEGAIVDYEFNKDYSPIAIGSSTQQESDRLSLDVPPGFEKRVKEKECVAEPNMLLDKKKNGTKKKAKKDKKEYIKVEKATIQKDEFIEDEIEDVEEEAWSAWEVGSKSGIIA</sequence>
<dbReference type="EMBL" id="JASCZI010211458">
    <property type="protein sequence ID" value="MED6191890.1"/>
    <property type="molecule type" value="Genomic_DNA"/>
</dbReference>
<keyword evidence="3" id="KW-1185">Reference proteome</keyword>
<evidence type="ECO:0000313" key="2">
    <source>
        <dbReference type="EMBL" id="MED6191890.1"/>
    </source>
</evidence>
<feature type="compositionally biased region" description="Basic and acidic residues" evidence="1">
    <location>
        <begin position="195"/>
        <end position="209"/>
    </location>
</feature>
<name>A0ABU6X3V9_9FABA</name>
<comment type="caution">
    <text evidence="2">The sequence shown here is derived from an EMBL/GenBank/DDBJ whole genome shotgun (WGS) entry which is preliminary data.</text>
</comment>
<evidence type="ECO:0008006" key="4">
    <source>
        <dbReference type="Google" id="ProtNLM"/>
    </source>
</evidence>
<organism evidence="2 3">
    <name type="scientific">Stylosanthes scabra</name>
    <dbReference type="NCBI Taxonomy" id="79078"/>
    <lineage>
        <taxon>Eukaryota</taxon>
        <taxon>Viridiplantae</taxon>
        <taxon>Streptophyta</taxon>
        <taxon>Embryophyta</taxon>
        <taxon>Tracheophyta</taxon>
        <taxon>Spermatophyta</taxon>
        <taxon>Magnoliopsida</taxon>
        <taxon>eudicotyledons</taxon>
        <taxon>Gunneridae</taxon>
        <taxon>Pentapetalae</taxon>
        <taxon>rosids</taxon>
        <taxon>fabids</taxon>
        <taxon>Fabales</taxon>
        <taxon>Fabaceae</taxon>
        <taxon>Papilionoideae</taxon>
        <taxon>50 kb inversion clade</taxon>
        <taxon>dalbergioids sensu lato</taxon>
        <taxon>Dalbergieae</taxon>
        <taxon>Pterocarpus clade</taxon>
        <taxon>Stylosanthes</taxon>
    </lineage>
</organism>
<feature type="region of interest" description="Disordered" evidence="1">
    <location>
        <begin position="184"/>
        <end position="209"/>
    </location>
</feature>
<accession>A0ABU6X3V9</accession>
<proteinExistence type="predicted"/>
<evidence type="ECO:0000313" key="3">
    <source>
        <dbReference type="Proteomes" id="UP001341840"/>
    </source>
</evidence>
<reference evidence="2 3" key="1">
    <citation type="journal article" date="2023" name="Plants (Basel)">
        <title>Bridging the Gap: Combining Genomics and Transcriptomics Approaches to Understand Stylosanthes scabra, an Orphan Legume from the Brazilian Caatinga.</title>
        <authorList>
            <person name="Ferreira-Neto J.R.C."/>
            <person name="da Silva M.D."/>
            <person name="Binneck E."/>
            <person name="de Melo N.F."/>
            <person name="da Silva R.H."/>
            <person name="de Melo A.L.T.M."/>
            <person name="Pandolfi V."/>
            <person name="Bustamante F.O."/>
            <person name="Brasileiro-Vidal A.C."/>
            <person name="Benko-Iseppon A.M."/>
        </authorList>
    </citation>
    <scope>NUCLEOTIDE SEQUENCE [LARGE SCALE GENOMIC DNA]</scope>
    <source>
        <tissue evidence="2">Leaves</tissue>
    </source>
</reference>
<dbReference type="Proteomes" id="UP001341840">
    <property type="component" value="Unassembled WGS sequence"/>
</dbReference>